<evidence type="ECO:0000259" key="7">
    <source>
        <dbReference type="Pfam" id="PF02683"/>
    </source>
</evidence>
<evidence type="ECO:0000256" key="5">
    <source>
        <dbReference type="ARBA" id="ARBA00023136"/>
    </source>
</evidence>
<evidence type="ECO:0000256" key="6">
    <source>
        <dbReference type="SAM" id="Phobius"/>
    </source>
</evidence>
<feature type="domain" description="Cytochrome C biogenesis protein transmembrane" evidence="7">
    <location>
        <begin position="12"/>
        <end position="234"/>
    </location>
</feature>
<feature type="transmembrane region" description="Helical" evidence="6">
    <location>
        <begin position="103"/>
        <end position="123"/>
    </location>
</feature>
<evidence type="ECO:0000256" key="4">
    <source>
        <dbReference type="ARBA" id="ARBA00022989"/>
    </source>
</evidence>
<evidence type="ECO:0000256" key="2">
    <source>
        <dbReference type="ARBA" id="ARBA00006143"/>
    </source>
</evidence>
<keyword evidence="3 6" id="KW-0812">Transmembrane</keyword>
<organism evidence="8 9">
    <name type="scientific">Canibacter oris</name>
    <dbReference type="NCBI Taxonomy" id="1365628"/>
    <lineage>
        <taxon>Bacteria</taxon>
        <taxon>Bacillati</taxon>
        <taxon>Actinomycetota</taxon>
        <taxon>Actinomycetes</taxon>
        <taxon>Micrococcales</taxon>
        <taxon>Microbacteriaceae</taxon>
        <taxon>Canibacter</taxon>
    </lineage>
</organism>
<proteinExistence type="inferred from homology"/>
<dbReference type="GO" id="GO:0017004">
    <property type="term" value="P:cytochrome complex assembly"/>
    <property type="evidence" value="ECO:0007669"/>
    <property type="project" value="InterPro"/>
</dbReference>
<comment type="caution">
    <text evidence="8">The sequence shown here is derived from an EMBL/GenBank/DDBJ whole genome shotgun (WGS) entry which is preliminary data.</text>
</comment>
<sequence>MQDLISNGSLVLACLVAILAGAVSFFSPCVLPLVPGYLAYVGGSATAASAAVTGDATKRGRRRLDPRLILGSLLFVAGFTVVFVLFFTLAGTVGSWLLAHERIITQVMGVVIIVLGLAFIGVLKPLQQTAKVQAKPAAGLLGAPILGAAFALGWTPCIGPTLGVIFALSLQEATAARGALLGVAYCIGLGLPFVLAAAGLGWMANVSRWVIRHMRQVNLAGGILLLLIGLLMVTGLWSKLMFAMQAWIGTVTLPL</sequence>
<evidence type="ECO:0000256" key="3">
    <source>
        <dbReference type="ARBA" id="ARBA00022692"/>
    </source>
</evidence>
<keyword evidence="9" id="KW-1185">Reference proteome</keyword>
<reference evidence="8" key="1">
    <citation type="submission" date="2020-08" db="EMBL/GenBank/DDBJ databases">
        <title>Sequencing the genomes of 1000 actinobacteria strains.</title>
        <authorList>
            <person name="Klenk H.-P."/>
        </authorList>
    </citation>
    <scope>NUCLEOTIDE SEQUENCE [LARGE SCALE GENOMIC DNA]</scope>
    <source>
        <strain evidence="8">DSM 27064</strain>
    </source>
</reference>
<evidence type="ECO:0000256" key="1">
    <source>
        <dbReference type="ARBA" id="ARBA00004141"/>
    </source>
</evidence>
<dbReference type="RefSeq" id="WP_183304778.1">
    <property type="nucleotide sequence ID" value="NZ_JACIFD010000010.1"/>
</dbReference>
<dbReference type="PANTHER" id="PTHR31272">
    <property type="entry name" value="CYTOCHROME C-TYPE BIOGENESIS PROTEIN HI_1454-RELATED"/>
    <property type="match status" value="1"/>
</dbReference>
<keyword evidence="5 6" id="KW-0472">Membrane</keyword>
<keyword evidence="4 6" id="KW-1133">Transmembrane helix</keyword>
<comment type="similarity">
    <text evidence="2">Belongs to the DsbD family.</text>
</comment>
<dbReference type="GO" id="GO:0016020">
    <property type="term" value="C:membrane"/>
    <property type="evidence" value="ECO:0007669"/>
    <property type="project" value="UniProtKB-SubCell"/>
</dbReference>
<feature type="transmembrane region" description="Helical" evidence="6">
    <location>
        <begin position="144"/>
        <end position="170"/>
    </location>
</feature>
<gene>
    <name evidence="8" type="ORF">F5897_001107</name>
</gene>
<dbReference type="InterPro" id="IPR051790">
    <property type="entry name" value="Cytochrome_c-biogenesis_DsbD"/>
</dbReference>
<feature type="transmembrane region" description="Helical" evidence="6">
    <location>
        <begin position="68"/>
        <end position="91"/>
    </location>
</feature>
<feature type="transmembrane region" description="Helical" evidence="6">
    <location>
        <begin position="182"/>
        <end position="205"/>
    </location>
</feature>
<dbReference type="AlphaFoldDB" id="A0A840DP29"/>
<name>A0A840DP29_9MICO</name>
<dbReference type="EMBL" id="JACIFD010000010">
    <property type="protein sequence ID" value="MBB4071788.1"/>
    <property type="molecule type" value="Genomic_DNA"/>
</dbReference>
<dbReference type="Pfam" id="PF02683">
    <property type="entry name" value="DsbD_TM"/>
    <property type="match status" value="1"/>
</dbReference>
<comment type="subcellular location">
    <subcellularLocation>
        <location evidence="1">Membrane</location>
        <topology evidence="1">Multi-pass membrane protein</topology>
    </subcellularLocation>
</comment>
<evidence type="ECO:0000313" key="8">
    <source>
        <dbReference type="EMBL" id="MBB4071788.1"/>
    </source>
</evidence>
<feature type="transmembrane region" description="Helical" evidence="6">
    <location>
        <begin position="36"/>
        <end position="56"/>
    </location>
</feature>
<evidence type="ECO:0000313" key="9">
    <source>
        <dbReference type="Proteomes" id="UP000571183"/>
    </source>
</evidence>
<dbReference type="InterPro" id="IPR003834">
    <property type="entry name" value="Cyt_c_assmbl_TM_dom"/>
</dbReference>
<dbReference type="Proteomes" id="UP000571183">
    <property type="component" value="Unassembled WGS sequence"/>
</dbReference>
<dbReference type="PANTHER" id="PTHR31272:SF4">
    <property type="entry name" value="CYTOCHROME C-TYPE BIOGENESIS PROTEIN HI_1454-RELATED"/>
    <property type="match status" value="1"/>
</dbReference>
<protein>
    <submittedName>
        <fullName evidence="8">Cytochrome c-type biogenesis protein</fullName>
    </submittedName>
</protein>
<feature type="transmembrane region" description="Helical" evidence="6">
    <location>
        <begin position="217"/>
        <end position="237"/>
    </location>
</feature>
<accession>A0A840DP29</accession>